<keyword evidence="3" id="KW-1185">Reference proteome</keyword>
<dbReference type="FunCoup" id="E3MWZ0">
    <property type="interactions" value="322"/>
</dbReference>
<dbReference type="RefSeq" id="XP_003099306.2">
    <property type="nucleotide sequence ID" value="XM_003099258.2"/>
</dbReference>
<dbReference type="KEGG" id="crq:GCK72_000442"/>
<dbReference type="eggNOG" id="ENOG502THN4">
    <property type="taxonomic scope" value="Eukaryota"/>
</dbReference>
<dbReference type="AlphaFoldDB" id="E3MWZ0"/>
<dbReference type="Proteomes" id="UP000008281">
    <property type="component" value="Unassembled WGS sequence"/>
</dbReference>
<sequence length="252" mass="28650">MGCTHSKNSKSKSAVAKTEQPLERTLHGSRIAHFDESRATTESTSQESEDVAPQKNQFSKSFLNETRESTAVVPDKSAKKVTDAKSHQTTGASTDQHNLPPQNSTQNKTHTSEPPIEPVESVQHTAVPPTQKQYAASTYYPMPIVGEKQKSPEKKKQVMKTTAGNEEKKKKKEEKTREKSAMIGGPNYRPQLTPDDLEYIRRSVQQRNERRAYMMAHRNETDDTLYELEVRMPEKDYTTRFESTQTQNSRAY</sequence>
<protein>
    <submittedName>
        <fullName evidence="2">Uncharacterized protein</fullName>
    </submittedName>
</protein>
<feature type="region of interest" description="Disordered" evidence="1">
    <location>
        <begin position="1"/>
        <end position="195"/>
    </location>
</feature>
<proteinExistence type="predicted"/>
<dbReference type="InParanoid" id="E3MWZ0"/>
<evidence type="ECO:0000313" key="2">
    <source>
        <dbReference type="EMBL" id="EFP11398.1"/>
    </source>
</evidence>
<dbReference type="OMA" id="CTHSKNS"/>
<reference evidence="2" key="1">
    <citation type="submission" date="2007-07" db="EMBL/GenBank/DDBJ databases">
        <title>PCAP assembly of the Caenorhabditis remanei genome.</title>
        <authorList>
            <consortium name="The Caenorhabditis remanei Sequencing Consortium"/>
            <person name="Wilson R.K."/>
        </authorList>
    </citation>
    <scope>NUCLEOTIDE SEQUENCE [LARGE SCALE GENOMIC DNA]</scope>
    <source>
        <strain evidence="2">PB4641</strain>
    </source>
</reference>
<dbReference type="GeneID" id="9804595"/>
<evidence type="ECO:0000313" key="3">
    <source>
        <dbReference type="Proteomes" id="UP000008281"/>
    </source>
</evidence>
<accession>E3MWZ0</accession>
<dbReference type="EMBL" id="DS268489">
    <property type="protein sequence ID" value="EFP11398.1"/>
    <property type="molecule type" value="Genomic_DNA"/>
</dbReference>
<feature type="compositionally biased region" description="Basic and acidic residues" evidence="1">
    <location>
        <begin position="165"/>
        <end position="180"/>
    </location>
</feature>
<name>E3MWZ0_CAERE</name>
<feature type="compositionally biased region" description="Basic and acidic residues" evidence="1">
    <location>
        <begin position="76"/>
        <end position="86"/>
    </location>
</feature>
<feature type="compositionally biased region" description="Polar residues" evidence="1">
    <location>
        <begin position="122"/>
        <end position="136"/>
    </location>
</feature>
<organism evidence="3">
    <name type="scientific">Caenorhabditis remanei</name>
    <name type="common">Caenorhabditis vulgaris</name>
    <dbReference type="NCBI Taxonomy" id="31234"/>
    <lineage>
        <taxon>Eukaryota</taxon>
        <taxon>Metazoa</taxon>
        <taxon>Ecdysozoa</taxon>
        <taxon>Nematoda</taxon>
        <taxon>Chromadorea</taxon>
        <taxon>Rhabditida</taxon>
        <taxon>Rhabditina</taxon>
        <taxon>Rhabditomorpha</taxon>
        <taxon>Rhabditoidea</taxon>
        <taxon>Rhabditidae</taxon>
        <taxon>Peloderinae</taxon>
        <taxon>Caenorhabditis</taxon>
    </lineage>
</organism>
<gene>
    <name evidence="2" type="ORF">CRE_09639</name>
</gene>
<dbReference type="HOGENOM" id="CLU_1095108_0_0_1"/>
<evidence type="ECO:0000256" key="1">
    <source>
        <dbReference type="SAM" id="MobiDB-lite"/>
    </source>
</evidence>
<feature type="compositionally biased region" description="Polar residues" evidence="1">
    <location>
        <begin position="54"/>
        <end position="64"/>
    </location>
</feature>
<dbReference type="CTD" id="9804595"/>
<dbReference type="OrthoDB" id="5843674at2759"/>
<feature type="compositionally biased region" description="Basic and acidic residues" evidence="1">
    <location>
        <begin position="147"/>
        <end position="156"/>
    </location>
</feature>
<feature type="compositionally biased region" description="Basic and acidic residues" evidence="1">
    <location>
        <begin position="20"/>
        <end position="39"/>
    </location>
</feature>
<feature type="compositionally biased region" description="Polar residues" evidence="1">
    <location>
        <begin position="87"/>
        <end position="109"/>
    </location>
</feature>